<feature type="compositionally biased region" description="Basic and acidic residues" evidence="1">
    <location>
        <begin position="704"/>
        <end position="715"/>
    </location>
</feature>
<proteinExistence type="predicted"/>
<feature type="compositionally biased region" description="Basic and acidic residues" evidence="1">
    <location>
        <begin position="408"/>
        <end position="417"/>
    </location>
</feature>
<feature type="compositionally biased region" description="Polar residues" evidence="1">
    <location>
        <begin position="381"/>
        <end position="391"/>
    </location>
</feature>
<sequence length="806" mass="93201">MEKSAKFERSANYEQRNKTIVKSSTSNPYSSAKEYSYNNNNNNNEYKSKHFEVDVRKKDDEIVPVSKDEEWTKSKKVINHKTRQIETRIQRQIVMEDGKVIADSGPQITQRTKEDVKTEELEASNKKGGKGDDNSLDKFSEGYKALPGESVISEKVETRNTTREARQEQLQYHDESIKELTGYDIHRKALASPNELIQLDEGEIDSDRPRGKLIHYAAKSKKFADREEMKEVSKKQRDGTITTEKTKTHHHEEVDDDELPEDQINLSSLPEASKETTKEIQYHKDWKDSLNRTSQSKYSVENDKRNDSHSRYSSTERQSDLYEKDRSSQFNRSQEREMSFGRDEKYTNEKTASPRYSPDSLKRQSPIGGMRSTYDKYDANYSVNDRYQSQLNRRDESRYSNRSVASSLKEKPFKEDASVQASFSEDSSDDEAYGRTSSRNRKHETETRSHKIKVDSSSQGMSSTDRPKGTYYFGQENKEPRKSYLETSSECATGKKYESKTDHREREELRSMRNEERKTHSSMSRSSSAMERTNNDSVDWFNSLDAQTLMNDLERECRTELPVRDTSNSSTNRRPREDDSANARTTTSGEIKGNVKHEYKSTANGQVISDTSRNEAFQRSFNSPEERKDATRSFNQLMDDTFGKSSRDSMSPLLYDGSIRHIPIERQDSGRQTSQSRSSSAARDYNSSNRRLYDSFRTDSPSRSSDRLRYSDKSPSRSSDYLRYSDKSPSRSPERRGTFTKSRASPTITRSSPTNTKTNADLWSEFEPYSSESLRKSKHTDYADKNYSTAKDSYSRSYNSSRKTNY</sequence>
<dbReference type="KEGG" id="tut:107359045"/>
<feature type="compositionally biased region" description="Low complexity" evidence="1">
    <location>
        <begin position="29"/>
        <end position="45"/>
    </location>
</feature>
<feature type="compositionally biased region" description="Polar residues" evidence="1">
    <location>
        <begin position="601"/>
        <end position="623"/>
    </location>
</feature>
<reference evidence="3" key="1">
    <citation type="submission" date="2011-08" db="EMBL/GenBank/DDBJ databases">
        <authorList>
            <person name="Rombauts S."/>
        </authorList>
    </citation>
    <scope>NUCLEOTIDE SEQUENCE</scope>
    <source>
        <strain evidence="3">London</strain>
    </source>
</reference>
<feature type="compositionally biased region" description="Basic and acidic residues" evidence="1">
    <location>
        <begin position="1"/>
        <end position="17"/>
    </location>
</feature>
<feature type="compositionally biased region" description="Basic and acidic residues" evidence="1">
    <location>
        <begin position="300"/>
        <end position="310"/>
    </location>
</feature>
<evidence type="ECO:0000313" key="3">
    <source>
        <dbReference type="Proteomes" id="UP000015104"/>
    </source>
</evidence>
<feature type="compositionally biased region" description="Basic and acidic residues" evidence="1">
    <location>
        <begin position="222"/>
        <end position="253"/>
    </location>
</feature>
<feature type="compositionally biased region" description="Polar residues" evidence="1">
    <location>
        <begin position="786"/>
        <end position="806"/>
    </location>
</feature>
<feature type="region of interest" description="Disordered" evidence="1">
    <location>
        <begin position="1"/>
        <end position="47"/>
    </location>
</feature>
<feature type="compositionally biased region" description="Basic and acidic residues" evidence="1">
    <location>
        <begin position="443"/>
        <end position="454"/>
    </location>
</feature>
<reference evidence="2" key="2">
    <citation type="submission" date="2015-06" db="UniProtKB">
        <authorList>
            <consortium name="EnsemblMetazoa"/>
        </authorList>
    </citation>
    <scope>IDENTIFICATION</scope>
</reference>
<feature type="region of interest" description="Disordered" evidence="1">
    <location>
        <begin position="101"/>
        <end position="142"/>
    </location>
</feature>
<dbReference type="OMA" id="IQRQIVM"/>
<dbReference type="HOGENOM" id="CLU_349620_0_0_1"/>
<dbReference type="EMBL" id="CAEY01001108">
    <property type="status" value="NOT_ANNOTATED_CDS"/>
    <property type="molecule type" value="Genomic_DNA"/>
</dbReference>
<evidence type="ECO:0000313" key="2">
    <source>
        <dbReference type="EnsemblMetazoa" id="tetur03g01070.1"/>
    </source>
</evidence>
<feature type="compositionally biased region" description="Polar residues" evidence="1">
    <location>
        <begin position="18"/>
        <end position="28"/>
    </location>
</feature>
<dbReference type="OrthoDB" id="6605262at2759"/>
<feature type="compositionally biased region" description="Basic and acidic residues" evidence="1">
    <location>
        <begin position="111"/>
        <end position="141"/>
    </location>
</feature>
<dbReference type="EnsemblMetazoa" id="tetur03g01070.1">
    <property type="protein sequence ID" value="tetur03g01070.1"/>
    <property type="gene ID" value="tetur03g01070"/>
</dbReference>
<feature type="region of interest" description="Disordered" evidence="1">
    <location>
        <begin position="555"/>
        <end position="633"/>
    </location>
</feature>
<feature type="compositionally biased region" description="Basic and acidic residues" evidence="1">
    <location>
        <begin position="317"/>
        <end position="348"/>
    </location>
</feature>
<gene>
    <name evidence="2" type="primary">107359045</name>
</gene>
<feature type="compositionally biased region" description="Basic and acidic residues" evidence="1">
    <location>
        <begin position="773"/>
        <end position="784"/>
    </location>
</feature>
<feature type="compositionally biased region" description="Low complexity" evidence="1">
    <location>
        <begin position="670"/>
        <end position="680"/>
    </location>
</feature>
<feature type="compositionally biased region" description="Basic and acidic residues" evidence="1">
    <location>
        <begin position="272"/>
        <end position="290"/>
    </location>
</feature>
<protein>
    <submittedName>
        <fullName evidence="2">Uncharacterized protein</fullName>
    </submittedName>
</protein>
<feature type="compositionally biased region" description="Basic and acidic residues" evidence="1">
    <location>
        <begin position="723"/>
        <end position="737"/>
    </location>
</feature>
<feature type="compositionally biased region" description="Basic and acidic residues" evidence="1">
    <location>
        <begin position="493"/>
        <end position="519"/>
    </location>
</feature>
<organism evidence="2 3">
    <name type="scientific">Tetranychus urticae</name>
    <name type="common">Two-spotted spider mite</name>
    <dbReference type="NCBI Taxonomy" id="32264"/>
    <lineage>
        <taxon>Eukaryota</taxon>
        <taxon>Metazoa</taxon>
        <taxon>Ecdysozoa</taxon>
        <taxon>Arthropoda</taxon>
        <taxon>Chelicerata</taxon>
        <taxon>Arachnida</taxon>
        <taxon>Acari</taxon>
        <taxon>Acariformes</taxon>
        <taxon>Trombidiformes</taxon>
        <taxon>Prostigmata</taxon>
        <taxon>Eleutherengona</taxon>
        <taxon>Raphignathae</taxon>
        <taxon>Tetranychoidea</taxon>
        <taxon>Tetranychidae</taxon>
        <taxon>Tetranychus</taxon>
    </lineage>
</organism>
<dbReference type="AlphaFoldDB" id="T1JYP2"/>
<dbReference type="Proteomes" id="UP000015104">
    <property type="component" value="Unassembled WGS sequence"/>
</dbReference>
<feature type="region of interest" description="Disordered" evidence="1">
    <location>
        <begin position="221"/>
        <end position="538"/>
    </location>
</feature>
<feature type="compositionally biased region" description="Polar residues" evidence="1">
    <location>
        <begin position="739"/>
        <end position="761"/>
    </location>
</feature>
<feature type="compositionally biased region" description="Polar residues" evidence="1">
    <location>
        <begin position="455"/>
        <end position="464"/>
    </location>
</feature>
<name>T1JYP2_TETUR</name>
<evidence type="ECO:0000256" key="1">
    <source>
        <dbReference type="SAM" id="MobiDB-lite"/>
    </source>
</evidence>
<accession>T1JYP2</accession>
<feature type="region of interest" description="Disordered" evidence="1">
    <location>
        <begin position="661"/>
        <end position="806"/>
    </location>
</feature>
<keyword evidence="3" id="KW-1185">Reference proteome</keyword>